<accession>A0A6B3QVY0</accession>
<dbReference type="GO" id="GO:0043041">
    <property type="term" value="P:amino acid activation for nonribosomal peptide biosynthetic process"/>
    <property type="evidence" value="ECO:0007669"/>
    <property type="project" value="TreeGrafter"/>
</dbReference>
<proteinExistence type="predicted"/>
<evidence type="ECO:0000313" key="2">
    <source>
        <dbReference type="EMBL" id="NEV92223.1"/>
    </source>
</evidence>
<dbReference type="Gene3D" id="3.30.300.30">
    <property type="match status" value="1"/>
</dbReference>
<dbReference type="Pfam" id="PF00501">
    <property type="entry name" value="AMP-binding"/>
    <property type="match status" value="1"/>
</dbReference>
<dbReference type="InterPro" id="IPR042099">
    <property type="entry name" value="ANL_N_sf"/>
</dbReference>
<feature type="domain" description="AMP-dependent synthetase/ligase" evidence="1">
    <location>
        <begin position="21"/>
        <end position="392"/>
    </location>
</feature>
<dbReference type="GO" id="GO:0044550">
    <property type="term" value="P:secondary metabolite biosynthetic process"/>
    <property type="evidence" value="ECO:0007669"/>
    <property type="project" value="TreeGrafter"/>
</dbReference>
<gene>
    <name evidence="2" type="ORF">GUR47_36975</name>
</gene>
<dbReference type="Gene3D" id="3.40.50.12780">
    <property type="entry name" value="N-terminal domain of ligase-like"/>
    <property type="match status" value="1"/>
</dbReference>
<dbReference type="PANTHER" id="PTHR45527">
    <property type="entry name" value="NONRIBOSOMAL PEPTIDE SYNTHETASE"/>
    <property type="match status" value="1"/>
</dbReference>
<dbReference type="GO" id="GO:0005737">
    <property type="term" value="C:cytoplasm"/>
    <property type="evidence" value="ECO:0007669"/>
    <property type="project" value="TreeGrafter"/>
</dbReference>
<dbReference type="RefSeq" id="WP_164461085.1">
    <property type="nucleotide sequence ID" value="NZ_JAAIFS010000013.1"/>
</dbReference>
<dbReference type="PANTHER" id="PTHR45527:SF1">
    <property type="entry name" value="FATTY ACID SYNTHASE"/>
    <property type="match status" value="1"/>
</dbReference>
<comment type="caution">
    <text evidence="2">The sequence shown here is derived from an EMBL/GenBank/DDBJ whole genome shotgun (WGS) entry which is preliminary data.</text>
</comment>
<dbReference type="AlphaFoldDB" id="A0A6B3QVY0"/>
<dbReference type="EMBL" id="JAAIFS010000013">
    <property type="protein sequence ID" value="NEV92223.1"/>
    <property type="molecule type" value="Genomic_DNA"/>
</dbReference>
<name>A0A6B3QVY0_STRTE</name>
<reference evidence="2" key="1">
    <citation type="journal article" date="2020" name="Microorganisms">
        <title>Isolation, Genomic and Metabolomic Characterization of Streptomyces tendae VITAKN with Quorum Sensing Inhibitory Activity from Southern India.</title>
        <authorList>
            <person name="Ishaque N.M."/>
            <person name="Burgsdorf I."/>
            <person name="Limlingan Malit J.J."/>
            <person name="Saha S."/>
            <person name="Teta R."/>
            <person name="Ewe D."/>
            <person name="Kannabiran K."/>
            <person name="Hrouzek P."/>
            <person name="Steindler L."/>
            <person name="Costantino V."/>
            <person name="Saurav K."/>
        </authorList>
    </citation>
    <scope>NUCLEOTIDE SEQUENCE</scope>
    <source>
        <strain evidence="2">VITAKN</strain>
    </source>
</reference>
<dbReference type="InterPro" id="IPR045851">
    <property type="entry name" value="AMP-bd_C_sf"/>
</dbReference>
<dbReference type="InterPro" id="IPR000873">
    <property type="entry name" value="AMP-dep_synth/lig_dom"/>
</dbReference>
<dbReference type="InterPro" id="IPR020845">
    <property type="entry name" value="AMP-binding_CS"/>
</dbReference>
<evidence type="ECO:0000259" key="1">
    <source>
        <dbReference type="Pfam" id="PF00501"/>
    </source>
</evidence>
<dbReference type="PROSITE" id="PS00455">
    <property type="entry name" value="AMP_BINDING"/>
    <property type="match status" value="1"/>
</dbReference>
<dbReference type="SUPFAM" id="SSF56801">
    <property type="entry name" value="Acetyl-CoA synthetase-like"/>
    <property type="match status" value="1"/>
</dbReference>
<organism evidence="2">
    <name type="scientific">Streptomyces tendae</name>
    <dbReference type="NCBI Taxonomy" id="1932"/>
    <lineage>
        <taxon>Bacteria</taxon>
        <taxon>Bacillati</taxon>
        <taxon>Actinomycetota</taxon>
        <taxon>Actinomycetes</taxon>
        <taxon>Kitasatosporales</taxon>
        <taxon>Streptomycetaceae</taxon>
        <taxon>Streptomyces</taxon>
    </lineage>
</organism>
<dbReference type="GO" id="GO:0031177">
    <property type="term" value="F:phosphopantetheine binding"/>
    <property type="evidence" value="ECO:0007669"/>
    <property type="project" value="TreeGrafter"/>
</dbReference>
<sequence>MSGNDEHALYHRFLRGLEISPDGTALRLGGVPALSYRQAHDLALTWAGALCAADAPPRAVGVLAGKTVPAYAGLLAGLYTGATVVPLNPDFPAERTRRMLELAGVEALIVDERGATALAALGVDGAGQEGGASAVPALRTVLAARDDGTVRGDLPGGRSPVEVAAGSALGAPRPVTREDTAYMLFTSGSTGSPKGVPISHGSAHHYFRLLDERYDFTARDVFSQTFDLNFDCAMFDLFGAWGAGAIVATIPPHSYRRLPDHLREQGITVWFSTPSAISLVRRTGQLTAGALPTLRWSLFAGEALHCRDAADWHAAASGSLLENIYGPTELTITITGHRWDPVTSARHGVNGLVPIGSVHPGHDHLLLSDDGSTADDEGELCVTGPQMTVGYLDPREDEGRFLEHDGRRWYRTGDRVRRLPDSDELLYLGRLDSQVQIQGWRVELAEIDQAVRLCPGVEDALTVARQVEGGTELLVFYTGERTPAVTLARSLREVLPAGMLPRHFEHLGSFPLNSNRKVDRKALATRADALLGS</sequence>
<protein>
    <submittedName>
        <fullName evidence="2">AMP-binding protein</fullName>
    </submittedName>
</protein>